<feature type="transmembrane region" description="Helical" evidence="6">
    <location>
        <begin position="46"/>
        <end position="67"/>
    </location>
</feature>
<dbReference type="GO" id="GO:0005886">
    <property type="term" value="C:plasma membrane"/>
    <property type="evidence" value="ECO:0007669"/>
    <property type="project" value="UniProtKB-SubCell"/>
</dbReference>
<dbReference type="Proteomes" id="UP000514410">
    <property type="component" value="Plasmid pLNT-1"/>
</dbReference>
<protein>
    <submittedName>
        <fullName evidence="7">Oligosaccharide flippase family protein</fullName>
    </submittedName>
</protein>
<evidence type="ECO:0000256" key="4">
    <source>
        <dbReference type="ARBA" id="ARBA00022989"/>
    </source>
</evidence>
<keyword evidence="2" id="KW-1003">Cell membrane</keyword>
<evidence type="ECO:0000256" key="6">
    <source>
        <dbReference type="SAM" id="Phobius"/>
    </source>
</evidence>
<keyword evidence="5 6" id="KW-0472">Membrane</keyword>
<proteinExistence type="predicted"/>
<feature type="transmembrane region" description="Helical" evidence="6">
    <location>
        <begin position="432"/>
        <end position="448"/>
    </location>
</feature>
<evidence type="ECO:0000256" key="2">
    <source>
        <dbReference type="ARBA" id="ARBA00022475"/>
    </source>
</evidence>
<dbReference type="InterPro" id="IPR050833">
    <property type="entry name" value="Poly_Biosynth_Transport"/>
</dbReference>
<feature type="transmembrane region" description="Helical" evidence="6">
    <location>
        <begin position="230"/>
        <end position="247"/>
    </location>
</feature>
<sequence>MNRYKKLIGNSAIFAVGNLGSKLMQFILIPVYSYTLTTSQFGKADLITTIIGLVSPLIYLDMVDGVFRFTLDESEDKKRVFSTGLLFTTIISIIAFMTGLAVAPFISKYPILDATLLLVVTTFFGLISNYVRAIGRVGTFAVAGIINTFIMGASNIIFLVIFHGGISSYLEAMVLGQIAAIIYFLISTPIIKQIRLKWFDIKLFREMCVYSIPLIPNTFAWWLNSASDRFFILMIIGASANGIYAMVNRFPTMVTTLTSIFFQSWQMTAIEEYDSKDSREFISNVFEYIISLIFLFSLGMLSVLKPMIRILLATDYYGGWKLVPIMLLVSIYTIISGFLGVLYTASKNTVGVFYSTLLGAIVNVLLTVSLIRWIGVYGAAIANAISFFSVFLYRYIHIKKLGKIQMNIAKFVLLHILLAIAAAINYEVNNSAFVFIVVLICIIIQISIDRRIKVIILDIVKVISGVRGRL</sequence>
<dbReference type="AlphaFoldDB" id="A0A7L7L1S1"/>
<evidence type="ECO:0000256" key="1">
    <source>
        <dbReference type="ARBA" id="ARBA00004651"/>
    </source>
</evidence>
<feature type="transmembrane region" description="Helical" evidence="6">
    <location>
        <begin position="285"/>
        <end position="304"/>
    </location>
</feature>
<feature type="transmembrane region" description="Helical" evidence="6">
    <location>
        <begin position="377"/>
        <end position="396"/>
    </location>
</feature>
<feature type="transmembrane region" description="Helical" evidence="6">
    <location>
        <begin position="207"/>
        <end position="224"/>
    </location>
</feature>
<dbReference type="EMBL" id="CP049367">
    <property type="protein sequence ID" value="QMT85408.1"/>
    <property type="molecule type" value="Genomic_DNA"/>
</dbReference>
<keyword evidence="8" id="KW-1185">Reference proteome</keyword>
<geneLocation type="plasmid" evidence="8">
    <name>plnt-1</name>
</geneLocation>
<dbReference type="PANTHER" id="PTHR30250">
    <property type="entry name" value="PST FAMILY PREDICTED COLANIC ACID TRANSPORTER"/>
    <property type="match status" value="1"/>
</dbReference>
<keyword evidence="7" id="KW-0614">Plasmid</keyword>
<feature type="transmembrane region" description="Helical" evidence="6">
    <location>
        <begin position="408"/>
        <end position="426"/>
    </location>
</feature>
<feature type="transmembrane region" description="Helical" evidence="6">
    <location>
        <begin position="324"/>
        <end position="345"/>
    </location>
</feature>
<evidence type="ECO:0000313" key="8">
    <source>
        <dbReference type="Proteomes" id="UP000514410"/>
    </source>
</evidence>
<dbReference type="Pfam" id="PF01943">
    <property type="entry name" value="Polysacc_synt"/>
    <property type="match status" value="1"/>
</dbReference>
<feature type="transmembrane region" description="Helical" evidence="6">
    <location>
        <begin position="139"/>
        <end position="162"/>
    </location>
</feature>
<organism evidence="7 8">
    <name type="scientific">Companilactobacillus pabuli</name>
    <dbReference type="NCBI Taxonomy" id="2714036"/>
    <lineage>
        <taxon>Bacteria</taxon>
        <taxon>Bacillati</taxon>
        <taxon>Bacillota</taxon>
        <taxon>Bacilli</taxon>
        <taxon>Lactobacillales</taxon>
        <taxon>Lactobacillaceae</taxon>
        <taxon>Companilactobacillus</taxon>
    </lineage>
</organism>
<evidence type="ECO:0000256" key="3">
    <source>
        <dbReference type="ARBA" id="ARBA00022692"/>
    </source>
</evidence>
<keyword evidence="3 6" id="KW-0812">Transmembrane</keyword>
<gene>
    <name evidence="7" type="ORF">G6534_11845</name>
</gene>
<feature type="transmembrane region" description="Helical" evidence="6">
    <location>
        <begin position="352"/>
        <end position="371"/>
    </location>
</feature>
<feature type="transmembrane region" description="Helical" evidence="6">
    <location>
        <begin position="109"/>
        <end position="127"/>
    </location>
</feature>
<feature type="transmembrane region" description="Helical" evidence="6">
    <location>
        <begin position="168"/>
        <end position="186"/>
    </location>
</feature>
<comment type="subcellular location">
    <subcellularLocation>
        <location evidence="1">Cell membrane</location>
        <topology evidence="1">Multi-pass membrane protein</topology>
    </subcellularLocation>
</comment>
<accession>A0A7L7L1S1</accession>
<dbReference type="RefSeq" id="WP_182083329.1">
    <property type="nucleotide sequence ID" value="NZ_CP049367.1"/>
</dbReference>
<feature type="transmembrane region" description="Helical" evidence="6">
    <location>
        <begin position="12"/>
        <end position="34"/>
    </location>
</feature>
<dbReference type="InterPro" id="IPR002797">
    <property type="entry name" value="Polysacc_synth"/>
</dbReference>
<reference evidence="7 8" key="1">
    <citation type="submission" date="2020-02" db="EMBL/GenBank/DDBJ databases">
        <title>Complete Genome Sequence of Lactobacillus sp. NFFJ11 Isolated from animal feed.</title>
        <authorList>
            <person name="Jung J.Y."/>
        </authorList>
    </citation>
    <scope>NUCLEOTIDE SEQUENCE [LARGE SCALE GENOMIC DNA]</scope>
    <source>
        <strain evidence="7 8">NFFJ11</strain>
        <plasmid evidence="8">plnt-1</plasmid>
    </source>
</reference>
<dbReference type="PANTHER" id="PTHR30250:SF11">
    <property type="entry name" value="O-ANTIGEN TRANSPORTER-RELATED"/>
    <property type="match status" value="1"/>
</dbReference>
<feature type="transmembrane region" description="Helical" evidence="6">
    <location>
        <begin position="79"/>
        <end position="103"/>
    </location>
</feature>
<keyword evidence="4 6" id="KW-1133">Transmembrane helix</keyword>
<evidence type="ECO:0000256" key="5">
    <source>
        <dbReference type="ARBA" id="ARBA00023136"/>
    </source>
</evidence>
<dbReference type="KEGG" id="cpab:G6534_11845"/>
<evidence type="ECO:0000313" key="7">
    <source>
        <dbReference type="EMBL" id="QMT85408.1"/>
    </source>
</evidence>
<name>A0A7L7L1S1_9LACO</name>